<proteinExistence type="predicted"/>
<evidence type="ECO:0000313" key="1">
    <source>
        <dbReference type="EMBL" id="MFE9171004.1"/>
    </source>
</evidence>
<name>A0ABW6KUB2_9ACTN</name>
<comment type="caution">
    <text evidence="1">The sequence shown here is derived from an EMBL/GenBank/DDBJ whole genome shotgun (WGS) entry which is preliminary data.</text>
</comment>
<keyword evidence="2" id="KW-1185">Reference proteome</keyword>
<gene>
    <name evidence="1" type="ORF">ACFYNZ_16000</name>
</gene>
<protein>
    <submittedName>
        <fullName evidence="1">Uncharacterized protein</fullName>
    </submittedName>
</protein>
<dbReference type="EMBL" id="JBIAFJ010000012">
    <property type="protein sequence ID" value="MFE9171004.1"/>
    <property type="molecule type" value="Genomic_DNA"/>
</dbReference>
<evidence type="ECO:0000313" key="2">
    <source>
        <dbReference type="Proteomes" id="UP001601197"/>
    </source>
</evidence>
<dbReference type="RefSeq" id="WP_388347619.1">
    <property type="nucleotide sequence ID" value="NZ_JBIAFJ010000012.1"/>
</dbReference>
<accession>A0ABW6KUB2</accession>
<dbReference type="Proteomes" id="UP001601197">
    <property type="component" value="Unassembled WGS sequence"/>
</dbReference>
<sequence>MGDHFQTIVDLDASPREAPPLARRAVEWLVAEGIVLAERTDCVLGQPLGHPPGPNWRRAVAEDDGDWEPYDGLAVYTGRTVFHGGQGEAESARCPRCAATTRLYTDSRELIAEAWTPFSEAIGTWHRTGAADVECPACAASVPLPDWTWSDDYFAFAHLGLEFWNWPRFTEDFRARTANVLGGHRTAYVWGKI</sequence>
<organism evidence="1 2">
    <name type="scientific">Streptomyces kebangsaanensis</name>
    <dbReference type="NCBI Taxonomy" id="864058"/>
    <lineage>
        <taxon>Bacteria</taxon>
        <taxon>Bacillati</taxon>
        <taxon>Actinomycetota</taxon>
        <taxon>Actinomycetes</taxon>
        <taxon>Kitasatosporales</taxon>
        <taxon>Streptomycetaceae</taxon>
        <taxon>Streptomyces</taxon>
    </lineage>
</organism>
<reference evidence="1 2" key="1">
    <citation type="submission" date="2024-10" db="EMBL/GenBank/DDBJ databases">
        <title>The Natural Products Discovery Center: Release of the First 8490 Sequenced Strains for Exploring Actinobacteria Biosynthetic Diversity.</title>
        <authorList>
            <person name="Kalkreuter E."/>
            <person name="Kautsar S.A."/>
            <person name="Yang D."/>
            <person name="Bader C.D."/>
            <person name="Teijaro C.N."/>
            <person name="Fluegel L."/>
            <person name="Davis C.M."/>
            <person name="Simpson J.R."/>
            <person name="Lauterbach L."/>
            <person name="Steele A.D."/>
            <person name="Gui C."/>
            <person name="Meng S."/>
            <person name="Li G."/>
            <person name="Viehrig K."/>
            <person name="Ye F."/>
            <person name="Su P."/>
            <person name="Kiefer A.F."/>
            <person name="Nichols A."/>
            <person name="Cepeda A.J."/>
            <person name="Yan W."/>
            <person name="Fan B."/>
            <person name="Jiang Y."/>
            <person name="Adhikari A."/>
            <person name="Zheng C.-J."/>
            <person name="Schuster L."/>
            <person name="Cowan T.M."/>
            <person name="Smanski M.J."/>
            <person name="Chevrette M.G."/>
            <person name="De Carvalho L.P.S."/>
            <person name="Shen B."/>
        </authorList>
    </citation>
    <scope>NUCLEOTIDE SEQUENCE [LARGE SCALE GENOMIC DNA]</scope>
    <source>
        <strain evidence="1 2">NPDC007147</strain>
    </source>
</reference>